<comment type="subcellular location">
    <subcellularLocation>
        <location evidence="1">Apical cell membrane</location>
        <topology evidence="1">Multi-pass membrane protein</topology>
    </subcellularLocation>
    <subcellularLocation>
        <location evidence="8">Myelin membrane</location>
        <topology evidence="8">Multi-pass membrane protein</topology>
    </subcellularLocation>
</comment>
<comment type="subunit">
    <text evidence="2">Forms oligomers.</text>
</comment>
<protein>
    <recommendedName>
        <fullName evidence="9">Plasmolipin</fullName>
    </recommendedName>
    <alternativeName>
        <fullName evidence="10">Plasma membrane proteolipid</fullName>
    </alternativeName>
</protein>
<dbReference type="PANTHER" id="PTHR22776">
    <property type="entry name" value="MARVEL-CONTAINING POTENTIAL LIPID RAFT-ASSOCIATED PROTEIN"/>
    <property type="match status" value="1"/>
</dbReference>
<evidence type="ECO:0000256" key="10">
    <source>
        <dbReference type="ARBA" id="ARBA00050050"/>
    </source>
</evidence>
<dbReference type="PRINTS" id="PR01884">
    <property type="entry name" value="MALPROTEIN"/>
</dbReference>
<feature type="domain" description="MARVEL" evidence="13">
    <location>
        <begin position="194"/>
        <end position="327"/>
    </location>
</feature>
<keyword evidence="6 11" id="KW-0472">Membrane</keyword>
<evidence type="ECO:0000256" key="2">
    <source>
        <dbReference type="ARBA" id="ARBA00011815"/>
    </source>
</evidence>
<dbReference type="PROSITE" id="PS51225">
    <property type="entry name" value="MARVEL"/>
    <property type="match status" value="1"/>
</dbReference>
<feature type="transmembrane region" description="Helical" evidence="12">
    <location>
        <begin position="262"/>
        <end position="282"/>
    </location>
</feature>
<feature type="transmembrane region" description="Helical" evidence="12">
    <location>
        <begin position="302"/>
        <end position="323"/>
    </location>
</feature>
<evidence type="ECO:0000256" key="6">
    <source>
        <dbReference type="ARBA" id="ARBA00023136"/>
    </source>
</evidence>
<organism evidence="14 15">
    <name type="scientific">Ranitomeya imitator</name>
    <name type="common">mimic poison frog</name>
    <dbReference type="NCBI Taxonomy" id="111125"/>
    <lineage>
        <taxon>Eukaryota</taxon>
        <taxon>Metazoa</taxon>
        <taxon>Chordata</taxon>
        <taxon>Craniata</taxon>
        <taxon>Vertebrata</taxon>
        <taxon>Euteleostomi</taxon>
        <taxon>Amphibia</taxon>
        <taxon>Batrachia</taxon>
        <taxon>Anura</taxon>
        <taxon>Neobatrachia</taxon>
        <taxon>Hyloidea</taxon>
        <taxon>Dendrobatidae</taxon>
        <taxon>Dendrobatinae</taxon>
        <taxon>Ranitomeya</taxon>
    </lineage>
</organism>
<dbReference type="EMBL" id="CAUEEQ010008640">
    <property type="protein sequence ID" value="CAJ0932551.1"/>
    <property type="molecule type" value="Genomic_DNA"/>
</dbReference>
<dbReference type="InterPro" id="IPR050578">
    <property type="entry name" value="MARVEL-CKLF_proteins"/>
</dbReference>
<accession>A0ABN9L400</accession>
<dbReference type="InterPro" id="IPR008253">
    <property type="entry name" value="Marvel"/>
</dbReference>
<proteinExistence type="inferred from homology"/>
<keyword evidence="4 11" id="KW-0812">Transmembrane</keyword>
<name>A0ABN9L400_9NEOB</name>
<evidence type="ECO:0000256" key="1">
    <source>
        <dbReference type="ARBA" id="ARBA00004424"/>
    </source>
</evidence>
<comment type="similarity">
    <text evidence="7">Belongs to the MAL family.</text>
</comment>
<feature type="transmembrane region" description="Helical" evidence="12">
    <location>
        <begin position="223"/>
        <end position="250"/>
    </location>
</feature>
<evidence type="ECO:0000313" key="14">
    <source>
        <dbReference type="EMBL" id="CAJ0932551.1"/>
    </source>
</evidence>
<gene>
    <name evidence="14" type="ORF">RIMI_LOCUS5139671</name>
</gene>
<evidence type="ECO:0000256" key="4">
    <source>
        <dbReference type="ARBA" id="ARBA00022692"/>
    </source>
</evidence>
<evidence type="ECO:0000256" key="5">
    <source>
        <dbReference type="ARBA" id="ARBA00022989"/>
    </source>
</evidence>
<evidence type="ECO:0000256" key="9">
    <source>
        <dbReference type="ARBA" id="ARBA00050024"/>
    </source>
</evidence>
<keyword evidence="5 12" id="KW-1133">Transmembrane helix</keyword>
<comment type="caution">
    <text evidence="14">The sequence shown here is derived from an EMBL/GenBank/DDBJ whole genome shotgun (WGS) entry which is preliminary data.</text>
</comment>
<reference evidence="14" key="1">
    <citation type="submission" date="2023-07" db="EMBL/GenBank/DDBJ databases">
        <authorList>
            <person name="Stuckert A."/>
        </authorList>
    </citation>
    <scope>NUCLEOTIDE SEQUENCE</scope>
</reference>
<evidence type="ECO:0000256" key="11">
    <source>
        <dbReference type="PROSITE-ProRule" id="PRU00581"/>
    </source>
</evidence>
<keyword evidence="3" id="KW-1003">Cell membrane</keyword>
<evidence type="ECO:0000259" key="13">
    <source>
        <dbReference type="PROSITE" id="PS51225"/>
    </source>
</evidence>
<dbReference type="PANTHER" id="PTHR22776:SF9">
    <property type="entry name" value="PLASMOLIPIN"/>
    <property type="match status" value="1"/>
</dbReference>
<sequence>MTHSHGSWSENFKKSTGFHGEVNVNKRKVLISQERLKILMNGKLQQCSSLQALSDNIPSTKMRNNPLISLMQQCIWDSIATGSVPQDWRIANVVPIFKKGSKSEPGNYRPVSLTSIVGKIFEGFLRDVILDYLNENNCLTPYQHGFMRNRSCQTNLISFYEEVSYRLDHVSTQTSTPEASSGGGGFCPRPDISFLQSIPGILIMVELVLGLIVWALIADTKYYYVAAFGWVLFVAIFFWALTLVLFLLFFLQLHKRISSVPWPLTVFICHAAAFVLYITAFITCAASVKLEDPRGMDYNKRAAASFFACLVMIAYGGSAFFSFGDWRGTNSNSASGQA</sequence>
<evidence type="ECO:0000256" key="8">
    <source>
        <dbReference type="ARBA" id="ARBA00049979"/>
    </source>
</evidence>
<evidence type="ECO:0000256" key="7">
    <source>
        <dbReference type="ARBA" id="ARBA00034721"/>
    </source>
</evidence>
<dbReference type="InterPro" id="IPR013295">
    <property type="entry name" value="MAL"/>
</dbReference>
<dbReference type="Pfam" id="PF01284">
    <property type="entry name" value="MARVEL"/>
    <property type="match status" value="1"/>
</dbReference>
<evidence type="ECO:0000256" key="3">
    <source>
        <dbReference type="ARBA" id="ARBA00022475"/>
    </source>
</evidence>
<keyword evidence="15" id="KW-1185">Reference proteome</keyword>
<feature type="transmembrane region" description="Helical" evidence="12">
    <location>
        <begin position="198"/>
        <end position="217"/>
    </location>
</feature>
<evidence type="ECO:0000256" key="12">
    <source>
        <dbReference type="SAM" id="Phobius"/>
    </source>
</evidence>
<evidence type="ECO:0000313" key="15">
    <source>
        <dbReference type="Proteomes" id="UP001176940"/>
    </source>
</evidence>
<dbReference type="Proteomes" id="UP001176940">
    <property type="component" value="Unassembled WGS sequence"/>
</dbReference>